<evidence type="ECO:0008006" key="2">
    <source>
        <dbReference type="Google" id="ProtNLM"/>
    </source>
</evidence>
<dbReference type="AlphaFoldDB" id="A0A381UFB7"/>
<organism evidence="1">
    <name type="scientific">marine metagenome</name>
    <dbReference type="NCBI Taxonomy" id="408172"/>
    <lineage>
        <taxon>unclassified sequences</taxon>
        <taxon>metagenomes</taxon>
        <taxon>ecological metagenomes</taxon>
    </lineage>
</organism>
<accession>A0A381UFB7</accession>
<name>A0A381UFB7_9ZZZZ</name>
<dbReference type="Gene3D" id="2.120.10.10">
    <property type="match status" value="1"/>
</dbReference>
<protein>
    <recommendedName>
        <fullName evidence="2">Sialidase domain-containing protein</fullName>
    </recommendedName>
</protein>
<dbReference type="CDD" id="cd15482">
    <property type="entry name" value="Sialidase_non-viral"/>
    <property type="match status" value="1"/>
</dbReference>
<dbReference type="SUPFAM" id="SSF50939">
    <property type="entry name" value="Sialidases"/>
    <property type="match status" value="1"/>
</dbReference>
<sequence length="372" mass="41040">VGSEGGRFPTLTVTDEGTLLMAWLTPLDGEDGYALKSSEMDESNWSEPVTVFSGSDFFINWADYPSIFQVNGDTLVTHWPYKRGPGSYEYDVYIAVSYDRGVSWSEPIIPHGDGIPAEHGFVSFFRQSSGGVGMVWLDGRNMAPSEHGHGSGEMSLFTTFLSRDLNLGIEMSLDSRICECCPTAAATINGNTIIAYRDRSENEVRNIQIRRFIDGEWEPSFAVNDDGWMIPGCPVNGPELAVNEDKLAIAWFTAPNGEAKVNLAFSEDMGASFSEPIRIDDGIPLGRVDLEWLNRSAVVVSWIEVTGDSAELKLRKVSLKGEVDSPLVVSKIDAGRGSGYPQMVNFQNELIFAWTEPGQWKIIMARLNKNSI</sequence>
<dbReference type="EMBL" id="UINC01006079">
    <property type="protein sequence ID" value="SVA25343.1"/>
    <property type="molecule type" value="Genomic_DNA"/>
</dbReference>
<evidence type="ECO:0000313" key="1">
    <source>
        <dbReference type="EMBL" id="SVA25343.1"/>
    </source>
</evidence>
<proteinExistence type="predicted"/>
<dbReference type="InterPro" id="IPR036278">
    <property type="entry name" value="Sialidase_sf"/>
</dbReference>
<feature type="non-terminal residue" evidence="1">
    <location>
        <position position="1"/>
    </location>
</feature>
<reference evidence="1" key="1">
    <citation type="submission" date="2018-05" db="EMBL/GenBank/DDBJ databases">
        <authorList>
            <person name="Lanie J.A."/>
            <person name="Ng W.-L."/>
            <person name="Kazmierczak K.M."/>
            <person name="Andrzejewski T.M."/>
            <person name="Davidsen T.M."/>
            <person name="Wayne K.J."/>
            <person name="Tettelin H."/>
            <person name="Glass J.I."/>
            <person name="Rusch D."/>
            <person name="Podicherti R."/>
            <person name="Tsui H.-C.T."/>
            <person name="Winkler M.E."/>
        </authorList>
    </citation>
    <scope>NUCLEOTIDE SEQUENCE</scope>
</reference>
<gene>
    <name evidence="1" type="ORF">METZ01_LOCUS78197</name>
</gene>